<evidence type="ECO:0000313" key="3">
    <source>
        <dbReference type="Proteomes" id="UP000178953"/>
    </source>
</evidence>
<sequence length="106" mass="11066">MPTLLTLGTAHRPDGTVVLTAVGEIDLSNVDDFDHALVEVRETAPGEALTVDLSAVEYLDSAAIHVLVERGQDVHLIAHPLLMPTLALSGLTEVMSVEAAPGDAST</sequence>
<dbReference type="CDD" id="cd07043">
    <property type="entry name" value="STAS_anti-anti-sigma_factors"/>
    <property type="match status" value="1"/>
</dbReference>
<evidence type="ECO:0000313" key="2">
    <source>
        <dbReference type="EMBL" id="OFJ53119.1"/>
    </source>
</evidence>
<name>A0A1E8Q4Y4_9MYCO</name>
<proteinExistence type="predicted"/>
<dbReference type="InterPro" id="IPR036513">
    <property type="entry name" value="STAS_dom_sf"/>
</dbReference>
<feature type="domain" description="STAS" evidence="1">
    <location>
        <begin position="6"/>
        <end position="69"/>
    </location>
</feature>
<reference evidence="2 3" key="1">
    <citation type="submission" date="2016-09" db="EMBL/GenBank/DDBJ databases">
        <title>genome sequence of Mycobacterium sp. 739 SCH.</title>
        <authorList>
            <person name="Greninger A.L."/>
            <person name="Qin X."/>
            <person name="Jerome K."/>
            <person name="Vora S."/>
            <person name="Quinn K."/>
        </authorList>
    </citation>
    <scope>NUCLEOTIDE SEQUENCE [LARGE SCALE GENOMIC DNA]</scope>
    <source>
        <strain evidence="2 3">SCH</strain>
    </source>
</reference>
<dbReference type="OrthoDB" id="4628340at2"/>
<dbReference type="AlphaFoldDB" id="A0A1E8Q4Y4"/>
<dbReference type="Gene3D" id="3.30.750.24">
    <property type="entry name" value="STAS domain"/>
    <property type="match status" value="1"/>
</dbReference>
<comment type="caution">
    <text evidence="2">The sequence shown here is derived from an EMBL/GenBank/DDBJ whole genome shotgun (WGS) entry which is preliminary data.</text>
</comment>
<keyword evidence="3" id="KW-1185">Reference proteome</keyword>
<gene>
    <name evidence="2" type="ORF">BEL07_13875</name>
</gene>
<evidence type="ECO:0000259" key="1">
    <source>
        <dbReference type="PROSITE" id="PS50801"/>
    </source>
</evidence>
<organism evidence="2 3">
    <name type="scientific">Mycolicibacterium grossiae</name>
    <dbReference type="NCBI Taxonomy" id="1552759"/>
    <lineage>
        <taxon>Bacteria</taxon>
        <taxon>Bacillati</taxon>
        <taxon>Actinomycetota</taxon>
        <taxon>Actinomycetes</taxon>
        <taxon>Mycobacteriales</taxon>
        <taxon>Mycobacteriaceae</taxon>
        <taxon>Mycolicibacterium</taxon>
    </lineage>
</organism>
<dbReference type="RefSeq" id="WP_070353694.1">
    <property type="nucleotide sequence ID" value="NZ_CP043474.1"/>
</dbReference>
<accession>A0A1E8Q4Y4</accession>
<protein>
    <submittedName>
        <fullName evidence="2">Anti-anti-sigma factor</fullName>
    </submittedName>
</protein>
<dbReference type="SUPFAM" id="SSF52091">
    <property type="entry name" value="SpoIIaa-like"/>
    <property type="match status" value="1"/>
</dbReference>
<dbReference type="Pfam" id="PF01740">
    <property type="entry name" value="STAS"/>
    <property type="match status" value="1"/>
</dbReference>
<dbReference type="EMBL" id="MCHX01000029">
    <property type="protein sequence ID" value="OFJ53119.1"/>
    <property type="molecule type" value="Genomic_DNA"/>
</dbReference>
<dbReference type="Proteomes" id="UP000178953">
    <property type="component" value="Unassembled WGS sequence"/>
</dbReference>
<dbReference type="InterPro" id="IPR002645">
    <property type="entry name" value="STAS_dom"/>
</dbReference>
<dbReference type="PROSITE" id="PS50801">
    <property type="entry name" value="STAS"/>
    <property type="match status" value="1"/>
</dbReference>